<protein>
    <submittedName>
        <fullName evidence="2">Uncharacterized protein</fullName>
    </submittedName>
</protein>
<evidence type="ECO:0000313" key="2">
    <source>
        <dbReference type="EMBL" id="OGE47188.1"/>
    </source>
</evidence>
<organism evidence="2 3">
    <name type="scientific">Penicillium arizonense</name>
    <dbReference type="NCBI Taxonomy" id="1835702"/>
    <lineage>
        <taxon>Eukaryota</taxon>
        <taxon>Fungi</taxon>
        <taxon>Dikarya</taxon>
        <taxon>Ascomycota</taxon>
        <taxon>Pezizomycotina</taxon>
        <taxon>Eurotiomycetes</taxon>
        <taxon>Eurotiomycetidae</taxon>
        <taxon>Eurotiales</taxon>
        <taxon>Aspergillaceae</taxon>
        <taxon>Penicillium</taxon>
    </lineage>
</organism>
<accession>A0A1F5L1S2</accession>
<feature type="region of interest" description="Disordered" evidence="1">
    <location>
        <begin position="1"/>
        <end position="20"/>
    </location>
</feature>
<dbReference type="AlphaFoldDB" id="A0A1F5L1S2"/>
<proteinExistence type="predicted"/>
<evidence type="ECO:0000313" key="3">
    <source>
        <dbReference type="Proteomes" id="UP000177622"/>
    </source>
</evidence>
<dbReference type="Proteomes" id="UP000177622">
    <property type="component" value="Unassembled WGS sequence"/>
</dbReference>
<comment type="caution">
    <text evidence="2">The sequence shown here is derived from an EMBL/GenBank/DDBJ whole genome shotgun (WGS) entry which is preliminary data.</text>
</comment>
<name>A0A1F5L1S2_PENAI</name>
<sequence>MSKSSAHSATRDGDWVFARY</sequence>
<gene>
    <name evidence="2" type="ORF">PENARI_c056G10484</name>
</gene>
<keyword evidence="3" id="KW-1185">Reference proteome</keyword>
<dbReference type="EMBL" id="LXJU01000056">
    <property type="protein sequence ID" value="OGE47188.1"/>
    <property type="molecule type" value="Genomic_DNA"/>
</dbReference>
<evidence type="ECO:0000256" key="1">
    <source>
        <dbReference type="SAM" id="MobiDB-lite"/>
    </source>
</evidence>
<reference evidence="2 3" key="1">
    <citation type="journal article" date="2016" name="Sci. Rep.">
        <title>Penicillium arizonense, a new, genome sequenced fungal species, reveals a high chemical diversity in secreted metabolites.</title>
        <authorList>
            <person name="Grijseels S."/>
            <person name="Nielsen J.C."/>
            <person name="Randelovic M."/>
            <person name="Nielsen J."/>
            <person name="Nielsen K.F."/>
            <person name="Workman M."/>
            <person name="Frisvad J.C."/>
        </authorList>
    </citation>
    <scope>NUCLEOTIDE SEQUENCE [LARGE SCALE GENOMIC DNA]</scope>
    <source>
        <strain evidence="2 3">CBS 141311</strain>
    </source>
</reference>